<name>A0A9D7SBY5_9BACT</name>
<feature type="domain" description="NadR/Ttd14 AAA" evidence="1">
    <location>
        <begin position="2"/>
        <end position="155"/>
    </location>
</feature>
<dbReference type="InterPro" id="IPR052735">
    <property type="entry name" value="NAD_biosynth-regulator"/>
</dbReference>
<dbReference type="InterPro" id="IPR038727">
    <property type="entry name" value="NadR/Ttd14_AAA_dom"/>
</dbReference>
<gene>
    <name evidence="2" type="ORF">IPO85_19190</name>
</gene>
<dbReference type="Gene3D" id="3.40.50.300">
    <property type="entry name" value="P-loop containing nucleotide triphosphate hydrolases"/>
    <property type="match status" value="1"/>
</dbReference>
<dbReference type="Pfam" id="PF13521">
    <property type="entry name" value="AAA_28"/>
    <property type="match status" value="1"/>
</dbReference>
<dbReference type="AlphaFoldDB" id="A0A9D7SBY5"/>
<keyword evidence="2" id="KW-0067">ATP-binding</keyword>
<dbReference type="GO" id="GO:0005524">
    <property type="term" value="F:ATP binding"/>
    <property type="evidence" value="ECO:0007669"/>
    <property type="project" value="UniProtKB-KW"/>
</dbReference>
<dbReference type="InterPro" id="IPR027417">
    <property type="entry name" value="P-loop_NTPase"/>
</dbReference>
<dbReference type="SUPFAM" id="SSF52540">
    <property type="entry name" value="P-loop containing nucleoside triphosphate hydrolases"/>
    <property type="match status" value="1"/>
</dbReference>
<accession>A0A9D7SBY5</accession>
<organism evidence="2 3">
    <name type="scientific">Candidatus Defluviibacterium haderslevense</name>
    <dbReference type="NCBI Taxonomy" id="2981993"/>
    <lineage>
        <taxon>Bacteria</taxon>
        <taxon>Pseudomonadati</taxon>
        <taxon>Bacteroidota</taxon>
        <taxon>Saprospiria</taxon>
        <taxon>Saprospirales</taxon>
        <taxon>Saprospiraceae</taxon>
        <taxon>Candidatus Defluviibacterium</taxon>
    </lineage>
</organism>
<dbReference type="EMBL" id="JADKFW010000021">
    <property type="protein sequence ID" value="MBK9719598.1"/>
    <property type="molecule type" value="Genomic_DNA"/>
</dbReference>
<proteinExistence type="predicted"/>
<dbReference type="Proteomes" id="UP000808349">
    <property type="component" value="Unassembled WGS sequence"/>
</dbReference>
<protein>
    <submittedName>
        <fullName evidence="2">ATP-binding protein</fullName>
    </submittedName>
</protein>
<sequence length="185" mass="21470">MRIVLTGPESTGKTSLALILSNHYKCTLIPEQARFFLQKSLGLYSYKDLNIMAQSQLHCAKSCGSLNVLQLEDTDLLTYIIWSRLKFDRVDPLLYKALYEFKPDAYLFCMDDLPWTFDPLREDEHTRALISKEYLSELNLLKVPFYVITGIGQQRISNAKFYINRYLNSFIFDPLKGCRIVNFTG</sequence>
<evidence type="ECO:0000259" key="1">
    <source>
        <dbReference type="Pfam" id="PF13521"/>
    </source>
</evidence>
<reference evidence="2 3" key="1">
    <citation type="submission" date="2020-10" db="EMBL/GenBank/DDBJ databases">
        <title>Connecting structure to function with the recovery of over 1000 high-quality activated sludge metagenome-assembled genomes encoding full-length rRNA genes using long-read sequencing.</title>
        <authorList>
            <person name="Singleton C.M."/>
            <person name="Petriglieri F."/>
            <person name="Kristensen J.M."/>
            <person name="Kirkegaard R.H."/>
            <person name="Michaelsen T.Y."/>
            <person name="Andersen M.H."/>
            <person name="Karst S.M."/>
            <person name="Dueholm M.S."/>
            <person name="Nielsen P.H."/>
            <person name="Albertsen M."/>
        </authorList>
    </citation>
    <scope>NUCLEOTIDE SEQUENCE [LARGE SCALE GENOMIC DNA]</scope>
    <source>
        <strain evidence="2">Ribe_18-Q3-R11-54_BAT3C.373</strain>
    </source>
</reference>
<evidence type="ECO:0000313" key="2">
    <source>
        <dbReference type="EMBL" id="MBK9719598.1"/>
    </source>
</evidence>
<evidence type="ECO:0000313" key="3">
    <source>
        <dbReference type="Proteomes" id="UP000808349"/>
    </source>
</evidence>
<dbReference type="PANTHER" id="PTHR37512:SF1">
    <property type="entry name" value="NADR_TTD14 AAA DOMAIN-CONTAINING PROTEIN"/>
    <property type="match status" value="1"/>
</dbReference>
<keyword evidence="2" id="KW-0547">Nucleotide-binding</keyword>
<comment type="caution">
    <text evidence="2">The sequence shown here is derived from an EMBL/GenBank/DDBJ whole genome shotgun (WGS) entry which is preliminary data.</text>
</comment>
<dbReference type="PANTHER" id="PTHR37512">
    <property type="entry name" value="TRIFUNCTIONAL NAD BIOSYNTHESIS/REGULATOR PROTEIN NADR"/>
    <property type="match status" value="1"/>
</dbReference>